<accession>A0A1C7IJ43</accession>
<feature type="transmembrane region" description="Helical" evidence="1">
    <location>
        <begin position="387"/>
        <end position="407"/>
    </location>
</feature>
<protein>
    <submittedName>
        <fullName evidence="3">Tricarboxylate transporter</fullName>
    </submittedName>
</protein>
<dbReference type="Proteomes" id="UP000092574">
    <property type="component" value="Chromosome"/>
</dbReference>
<dbReference type="PRINTS" id="PR00173">
    <property type="entry name" value="EDTRNSPORT"/>
</dbReference>
<feature type="transmembrane region" description="Helical" evidence="1">
    <location>
        <begin position="357"/>
        <end position="380"/>
    </location>
</feature>
<dbReference type="STRING" id="1796616.A4V09_23280"/>
<gene>
    <name evidence="3" type="ORF">A4V09_23280</name>
</gene>
<feature type="transmembrane region" description="Helical" evidence="1">
    <location>
        <begin position="261"/>
        <end position="282"/>
    </location>
</feature>
<keyword evidence="4" id="KW-1185">Reference proteome</keyword>
<dbReference type="PANTHER" id="PTHR35342:SF5">
    <property type="entry name" value="TRICARBOXYLIC TRANSPORT PROTEIN"/>
    <property type="match status" value="1"/>
</dbReference>
<evidence type="ECO:0000259" key="2">
    <source>
        <dbReference type="Pfam" id="PF01970"/>
    </source>
</evidence>
<feature type="transmembrane region" description="Helical" evidence="1">
    <location>
        <begin position="200"/>
        <end position="220"/>
    </location>
</feature>
<keyword evidence="1" id="KW-0472">Membrane</keyword>
<evidence type="ECO:0000313" key="3">
    <source>
        <dbReference type="EMBL" id="ANU78409.1"/>
    </source>
</evidence>
<dbReference type="Pfam" id="PF01970">
    <property type="entry name" value="TctA"/>
    <property type="match status" value="1"/>
</dbReference>
<dbReference type="RefSeq" id="WP_065544492.1">
    <property type="nucleotide sequence ID" value="NZ_CP015405.2"/>
</dbReference>
<evidence type="ECO:0000256" key="1">
    <source>
        <dbReference type="SAM" id="Phobius"/>
    </source>
</evidence>
<dbReference type="InterPro" id="IPR002823">
    <property type="entry name" value="DUF112_TM"/>
</dbReference>
<feature type="transmembrane region" description="Helical" evidence="1">
    <location>
        <begin position="61"/>
        <end position="82"/>
    </location>
</feature>
<reference evidence="3" key="1">
    <citation type="submission" date="2017-04" db="EMBL/GenBank/DDBJ databases">
        <title>Complete Genome Sequences of Twelve Strains of a Stable Defined Moderately Diverse Mouse Microbiota 2 (sDMDMm2).</title>
        <authorList>
            <person name="Uchimura Y."/>
            <person name="Wyss M."/>
            <person name="Brugiroux S."/>
            <person name="Limenitakis J.P."/>
            <person name="Stecher B."/>
            <person name="McCoy K.D."/>
            <person name="Macpherson A.J."/>
        </authorList>
    </citation>
    <scope>NUCLEOTIDE SEQUENCE</scope>
    <source>
        <strain evidence="3">YL58</strain>
    </source>
</reference>
<keyword evidence="1" id="KW-0812">Transmembrane</keyword>
<feature type="transmembrane region" description="Helical" evidence="1">
    <location>
        <begin position="321"/>
        <end position="342"/>
    </location>
</feature>
<sequence length="506" mass="53347">MENFELLFRGFETALTLENLLASLLGAGLGIIIGAMPGIGSLAGCALLLPLTFKMNPTTAIIMLAAIYYANMYGGSFSAILLNIPGDSPAIMTAIDGYPMTRKNKAGKALVAADLSSFIGGTIGILLLTILGPTLADIGLKFGPAEMVSLLLLALTSIGWMLGDDPKPGLMATCIGALLALIGLDPISGYSRFTFGNVNLLSGLTFIPLVIGMFGFSQVIDMVTNKNNFNFLGKKRIRIRESILNRKEVKALLPISLRGGIMGTFIGILPGAGATIASFISYMTNKKMCRNGEEFGTGVIEGVAASESANNSAAAGAFAPLLSLGIPGSGTAAVLLGGLMMWGLKPGPQLFTQESEFVWGLIASMYIGNIICILVAICIIPFLMKLLCIPSGILAPIIASLCIVGAFSANNNMFDVGVMLIAGIAAYILKTCGIPAAPLLLAFVLTPKLELYFSQAFQISNGDPAIFLKKPISLALLIFMVLFMIMPIAVKKIRKRKLSVRKDKDV</sequence>
<feature type="transmembrane region" description="Helical" evidence="1">
    <location>
        <begin position="20"/>
        <end position="49"/>
    </location>
</feature>
<proteinExistence type="predicted"/>
<dbReference type="PANTHER" id="PTHR35342">
    <property type="entry name" value="TRICARBOXYLIC TRANSPORT PROTEIN"/>
    <property type="match status" value="1"/>
</dbReference>
<dbReference type="OrthoDB" id="9781349at2"/>
<feature type="transmembrane region" description="Helical" evidence="1">
    <location>
        <begin position="473"/>
        <end position="490"/>
    </location>
</feature>
<organism evidence="3 4">
    <name type="scientific">Blautia pseudococcoides</name>
    <dbReference type="NCBI Taxonomy" id="1796616"/>
    <lineage>
        <taxon>Bacteria</taxon>
        <taxon>Bacillati</taxon>
        <taxon>Bacillota</taxon>
        <taxon>Clostridia</taxon>
        <taxon>Lachnospirales</taxon>
        <taxon>Lachnospiraceae</taxon>
        <taxon>Blautia</taxon>
    </lineage>
</organism>
<evidence type="ECO:0000313" key="4">
    <source>
        <dbReference type="Proteomes" id="UP000092574"/>
    </source>
</evidence>
<name>A0A1C7IJ43_9FIRM</name>
<feature type="transmembrane region" description="Helical" evidence="1">
    <location>
        <begin position="109"/>
        <end position="131"/>
    </location>
</feature>
<feature type="transmembrane region" description="Helical" evidence="1">
    <location>
        <begin position="169"/>
        <end position="188"/>
    </location>
</feature>
<keyword evidence="1" id="KW-1133">Transmembrane helix</keyword>
<dbReference type="KEGG" id="byl:A4V09_23280"/>
<feature type="domain" description="DUF112" evidence="2">
    <location>
        <begin position="20"/>
        <end position="441"/>
    </location>
</feature>
<dbReference type="EMBL" id="CP015405">
    <property type="protein sequence ID" value="ANU78409.1"/>
    <property type="molecule type" value="Genomic_DNA"/>
</dbReference>
<dbReference type="AlphaFoldDB" id="A0A1C7IJ43"/>